<sequence>MNSRKKMMNEPSSEKRRWSLRKLSVGMTSVLLGTTMFWVSGAGSQVKADTTTASEQAAQTQTNTAKKAAGTESTKQTEDNNANADAGKTAETPAATDNGSQETTTESTAASSSAQNQGQAATATSSTTTKAASSILSQADSETANSNTSQAVTATSSATTEAVSSAANQAGQKVSSSNNKSHEAKAHTTSAASGSISQVNDGQPITGLRHYSNNKLEYYGTDHVQYRNRYASQGNKWYYFGSNGDAVTGLRHYGNNKLEYYGTDHVQYRNRYASQGNKWYYFGSNGDAVTGLRHYGNNKLEYYGTDHVQYRNRYASQRNKWYYFGSNGDAVTGLRHYGNNKLEYYGTDHVQYRNRYASQGNKWYYFGSNGDAVTGLRHYGNNKLEYYGTDHVQYRNRYARQGNQLYYFGSNGDAVTGLRHYGNNKLEYYGTDHVQYRNRYARQGNKLYYFGSNGDAVTGLRHYGNNKLEYYGTDHVQYRNRYARQGNQLYYFGSNGDAITGLRHYGNNKLEYYGTDHVQYRNRYASQGNKWYYFGSNGDAVTGLRHYGNNKLEYYGTDHVQYRNRYASQGNKWYYFGSNGDAVTGLRHYGNNKLEYYGADHVQYRNRYYQEGNKFYYFGGNGDAMVTIRGAIENGKFNIYDIRTNKLIKSLDAGTWENLAYSMDANSINNVDGYLSYSGWYRPIGTSQDGKTWYKTGAGDWRPILMYVWPNKDVQAQFIKYFVNHGYENANYRLTKVSVANLNKDTDATVLNTAAQNLRYVIEQSIATNKGTGKLANDINGFAATVPELSASSELSVQSIPNYKPNESGTVDNDQVIFVNDADSKYRLMNRTINNQTGNDNSDNSPELLVGNDIDNSNPVVQAENLNWEYFLLNYGKLMGYNQDGNFDGFRVDAADNIDADVFDQMGQLMNDMYHMKGNPQNANNHLSYNEGYHSGAARMLNKKGNPQLYMDSGEFYTLEKVLGRANNRDNISDLVTNSIVNRQNDVTENEATPNWSFVTNHDQRKNLINRLIIKDHPGIAYIMGSAYKAEYANQAWQEFYADQKKTDKQYAQYNVPAQYAILLSNKDTVPQIYYGDLYNETAQYMQEKSIYYDAITTLMKARKQFVSGGQTMTKLSDNLIASVRYGKGVANANSEGTDSLSRTSGMAVIVGNNPQMAEQTISINMGRAHANEQYRNLLDTTDNGLTYNADGAENPETLTTDDNGILKVTVKGYSNPYVSGYLGVWVPVVSGNQDVTTNAATVSADSNKIFESNAALDSHMIYEDFSLYQPEPTSTENHAYNIIAQNAALFNNLGITDFWMAPAYTPFSMSRYNEGYSMTDRYNLGTNANPTKYGSGEELANAIAALHSAGLKVQEDIVMNQMIGFSGQEAVTVTRTNNRGIQIYVNGKTYANQIYFAYTTGGGNGQETYGGKYLSELQSKYPDLFTTRAISTGVAPDPTTHITKWSAKYENGTSLQNIGIGLAVKLPNGDYAYLDGGNNDKFKTTLPEQMGSIGYYVQQELKNRAFLPRQLYGRSSRRQKLRKQRNLAKARLKSTPAVVISISRL</sequence>
<comment type="catalytic activity">
    <reaction evidence="1">
        <text>[(1-&gt;6)-alpha-D-glucosyl](n) + sucrose = [(1-&gt;6)-alpha-D-glucosyl](n+1) + D-fructose</text>
        <dbReference type="Rhea" id="RHEA:18825"/>
        <dbReference type="Rhea" id="RHEA-COMP:11144"/>
        <dbReference type="Rhea" id="RHEA-COMP:11145"/>
        <dbReference type="ChEBI" id="CHEBI:17992"/>
        <dbReference type="ChEBI" id="CHEBI:18269"/>
        <dbReference type="ChEBI" id="CHEBI:37721"/>
        <dbReference type="EC" id="2.4.1.5"/>
    </reaction>
</comment>
<evidence type="ECO:0000256" key="7">
    <source>
        <dbReference type="ARBA" id="ARBA00022729"/>
    </source>
</evidence>
<comment type="caution">
    <text evidence="14">The sequence shown here is derived from an EMBL/GenBank/DDBJ whole genome shotgun (WGS) entry which is preliminary data.</text>
</comment>
<protein>
    <recommendedName>
        <fullName evidence="4">dextransucrase</fullName>
        <ecNumber evidence="4">2.4.1.5</ecNumber>
    </recommendedName>
    <alternativeName>
        <fullName evidence="9">Dextransucrase</fullName>
    </alternativeName>
    <alternativeName>
        <fullName evidence="10">Sucrose 6-glucosyltransferase</fullName>
    </alternativeName>
</protein>
<dbReference type="InterPro" id="IPR017853">
    <property type="entry name" value="GH"/>
</dbReference>
<dbReference type="NCBIfam" id="TIGR01168">
    <property type="entry name" value="YSIRK_signal"/>
    <property type="match status" value="1"/>
</dbReference>
<feature type="region of interest" description="Disordered" evidence="11">
    <location>
        <begin position="163"/>
        <end position="208"/>
    </location>
</feature>
<dbReference type="EMBL" id="JAJNUD010000028">
    <property type="protein sequence ID" value="MCD5518650.1"/>
    <property type="molecule type" value="Genomic_DNA"/>
</dbReference>
<evidence type="ECO:0000313" key="15">
    <source>
        <dbReference type="Proteomes" id="UP001320314"/>
    </source>
</evidence>
<dbReference type="Gene3D" id="2.30.30.420">
    <property type="entry name" value="glucansucrase"/>
    <property type="match status" value="1"/>
</dbReference>
<name>A0ABD4SF64_9LACO</name>
<dbReference type="SUPFAM" id="SSF51445">
    <property type="entry name" value="(Trans)glycosidases"/>
    <property type="match status" value="2"/>
</dbReference>
<dbReference type="Pfam" id="PF01473">
    <property type="entry name" value="Choline_bind_1"/>
    <property type="match status" value="6"/>
</dbReference>
<evidence type="ECO:0000256" key="10">
    <source>
        <dbReference type="ARBA" id="ARBA00032238"/>
    </source>
</evidence>
<feature type="compositionally biased region" description="Polar residues" evidence="11">
    <location>
        <begin position="187"/>
        <end position="203"/>
    </location>
</feature>
<comment type="similarity">
    <text evidence="3">Belongs to the glycosyl hydrolase 70 family.</text>
</comment>
<evidence type="ECO:0000256" key="3">
    <source>
        <dbReference type="ARBA" id="ARBA00009247"/>
    </source>
</evidence>
<evidence type="ECO:0000256" key="11">
    <source>
        <dbReference type="SAM" id="MobiDB-lite"/>
    </source>
</evidence>
<evidence type="ECO:0000256" key="5">
    <source>
        <dbReference type="ARBA" id="ARBA00022676"/>
    </source>
</evidence>
<reference evidence="14 15" key="1">
    <citation type="submission" date="2021-12" db="EMBL/GenBank/DDBJ databases">
        <title>Antimicrobial susceptibility of Lactobacillus delbrueckii subsp. lactis obtained from milk products and other habitats.</title>
        <authorList>
            <person name="Shani N."/>
        </authorList>
    </citation>
    <scope>NUCLEOTIDE SEQUENCE [LARGE SCALE GENOMIC DNA]</scope>
    <source>
        <strain evidence="14 15">CIRM BIA 266</strain>
    </source>
</reference>
<evidence type="ECO:0000256" key="2">
    <source>
        <dbReference type="ARBA" id="ARBA00003243"/>
    </source>
</evidence>
<dbReference type="Gene3D" id="3.20.20.470">
    <property type="entry name" value="Glucansucrase"/>
    <property type="match status" value="1"/>
</dbReference>
<feature type="compositionally biased region" description="Polar residues" evidence="11">
    <location>
        <begin position="169"/>
        <end position="179"/>
    </location>
</feature>
<dbReference type="EC" id="2.4.1.5" evidence="4"/>
<evidence type="ECO:0000256" key="1">
    <source>
        <dbReference type="ARBA" id="ARBA00001152"/>
    </source>
</evidence>
<dbReference type="Gene3D" id="2.10.270.10">
    <property type="entry name" value="Cholin Binding"/>
    <property type="match status" value="5"/>
</dbReference>
<feature type="compositionally biased region" description="Low complexity" evidence="11">
    <location>
        <begin position="143"/>
        <end position="152"/>
    </location>
</feature>
<dbReference type="GO" id="GO:0047849">
    <property type="term" value="F:dextransucrase activity"/>
    <property type="evidence" value="ECO:0007669"/>
    <property type="project" value="UniProtKB-EC"/>
</dbReference>
<feature type="compositionally biased region" description="Low complexity" evidence="11">
    <location>
        <begin position="100"/>
        <end position="128"/>
    </location>
</feature>
<dbReference type="InterPro" id="IPR005877">
    <property type="entry name" value="YSIRK_signal_dom"/>
</dbReference>
<keyword evidence="5" id="KW-0328">Glycosyltransferase</keyword>
<keyword evidence="6" id="KW-0808">Transferase</keyword>
<dbReference type="Pfam" id="PF02324">
    <property type="entry name" value="Glyco_hydro_70"/>
    <property type="match status" value="1"/>
</dbReference>
<evidence type="ECO:0000256" key="6">
    <source>
        <dbReference type="ARBA" id="ARBA00022679"/>
    </source>
</evidence>
<keyword evidence="8" id="KW-0677">Repeat</keyword>
<evidence type="ECO:0000256" key="9">
    <source>
        <dbReference type="ARBA" id="ARBA00029911"/>
    </source>
</evidence>
<evidence type="ECO:0000256" key="8">
    <source>
        <dbReference type="ARBA" id="ARBA00022737"/>
    </source>
</evidence>
<dbReference type="SUPFAM" id="SSF69360">
    <property type="entry name" value="Cell wall binding repeat"/>
    <property type="match status" value="2"/>
</dbReference>
<evidence type="ECO:0000256" key="4">
    <source>
        <dbReference type="ARBA" id="ARBA00012592"/>
    </source>
</evidence>
<feature type="domain" description="Glycoside hydrolase family 70 catalytic" evidence="12">
    <location>
        <begin position="704"/>
        <end position="1491"/>
    </location>
</feature>
<keyword evidence="7" id="KW-0732">Signal</keyword>
<dbReference type="InterPro" id="IPR018337">
    <property type="entry name" value="Cell_wall/Cho-bd_repeat"/>
</dbReference>
<feature type="region of interest" description="Disordered" evidence="11">
    <location>
        <begin position="133"/>
        <end position="152"/>
    </location>
</feature>
<dbReference type="Proteomes" id="UP001320314">
    <property type="component" value="Unassembled WGS sequence"/>
</dbReference>
<accession>A0ABD4SF64</accession>
<feature type="region of interest" description="Disordered" evidence="11">
    <location>
        <begin position="50"/>
        <end position="128"/>
    </location>
</feature>
<gene>
    <name evidence="14" type="ORF">LOB39_08805</name>
</gene>
<evidence type="ECO:0000259" key="13">
    <source>
        <dbReference type="Pfam" id="PF04650"/>
    </source>
</evidence>
<proteinExistence type="inferred from homology"/>
<feature type="compositionally biased region" description="Low complexity" evidence="11">
    <location>
        <begin position="50"/>
        <end position="71"/>
    </location>
</feature>
<feature type="domain" description="YSIRK Gram-positive signal peptide" evidence="13">
    <location>
        <begin position="15"/>
        <end position="37"/>
    </location>
</feature>
<dbReference type="Pfam" id="PF04650">
    <property type="entry name" value="YSIRK_signal"/>
    <property type="match status" value="1"/>
</dbReference>
<evidence type="ECO:0000313" key="14">
    <source>
        <dbReference type="EMBL" id="MCD5518650.1"/>
    </source>
</evidence>
<comment type="function">
    <text evidence="2">Production of extracellular glucans, that are thought to play a key role in the development of the dental plaque because of their ability to adhere to smooth surfaces and mediate the aggregation of bacterial cells and food debris.</text>
</comment>
<evidence type="ECO:0000259" key="12">
    <source>
        <dbReference type="Pfam" id="PF02324"/>
    </source>
</evidence>
<dbReference type="InterPro" id="IPR003318">
    <property type="entry name" value="Glyco_hydro70cat"/>
</dbReference>
<dbReference type="RefSeq" id="WP_231523792.1">
    <property type="nucleotide sequence ID" value="NZ_JAJNUD010000028.1"/>
</dbReference>
<organism evidence="14 15">
    <name type="scientific">Lactobacillus delbrueckii subsp. allosunkii</name>
    <dbReference type="NCBI Taxonomy" id="1050107"/>
    <lineage>
        <taxon>Bacteria</taxon>
        <taxon>Bacillati</taxon>
        <taxon>Bacillota</taxon>
        <taxon>Bacilli</taxon>
        <taxon>Lactobacillales</taxon>
        <taxon>Lactobacillaceae</taxon>
        <taxon>Lactobacillus</taxon>
    </lineage>
</organism>